<evidence type="ECO:0000256" key="19">
    <source>
        <dbReference type="PIRSR" id="PIRSR006135-2"/>
    </source>
</evidence>
<dbReference type="EMBL" id="JACRDE010000625">
    <property type="protein sequence ID" value="MBI5252595.1"/>
    <property type="molecule type" value="Genomic_DNA"/>
</dbReference>
<keyword evidence="15 19" id="KW-0342">GTP-binding</keyword>
<comment type="function">
    <text evidence="4">Catalyzes ATP-dependent phosphorylation of adenosylcobinamide and addition of GMP to adenosylcobinamide phosphate.</text>
</comment>
<evidence type="ECO:0000256" key="10">
    <source>
        <dbReference type="ARBA" id="ARBA00022573"/>
    </source>
</evidence>
<dbReference type="GO" id="GO:0043752">
    <property type="term" value="F:adenosylcobinamide kinase activity"/>
    <property type="evidence" value="ECO:0007669"/>
    <property type="project" value="UniProtKB-EC"/>
</dbReference>
<dbReference type="PANTHER" id="PTHR34848">
    <property type="match status" value="1"/>
</dbReference>
<dbReference type="GO" id="GO:0009236">
    <property type="term" value="P:cobalamin biosynthetic process"/>
    <property type="evidence" value="ECO:0007669"/>
    <property type="project" value="UniProtKB-KW"/>
</dbReference>
<evidence type="ECO:0000256" key="14">
    <source>
        <dbReference type="ARBA" id="ARBA00022840"/>
    </source>
</evidence>
<feature type="binding site" evidence="19">
    <location>
        <position position="84"/>
    </location>
    <ligand>
        <name>GTP</name>
        <dbReference type="ChEBI" id="CHEBI:37565"/>
    </ligand>
</feature>
<keyword evidence="13 20" id="KW-0418">Kinase</keyword>
<feature type="active site" description="GMP-histidine intermediate" evidence="18">
    <location>
        <position position="50"/>
    </location>
</feature>
<dbReference type="GO" id="GO:0005524">
    <property type="term" value="F:ATP binding"/>
    <property type="evidence" value="ECO:0007669"/>
    <property type="project" value="UniProtKB-KW"/>
</dbReference>
<dbReference type="InterPro" id="IPR003203">
    <property type="entry name" value="CobU/CobP"/>
</dbReference>
<dbReference type="AlphaFoldDB" id="A0A9D6V8L6"/>
<evidence type="ECO:0000256" key="13">
    <source>
        <dbReference type="ARBA" id="ARBA00022777"/>
    </source>
</evidence>
<gene>
    <name evidence="20" type="primary">cobU</name>
    <name evidence="20" type="ORF">HY912_24125</name>
</gene>
<dbReference type="NCBIfam" id="NF004469">
    <property type="entry name" value="PRK05800.1"/>
    <property type="match status" value="1"/>
</dbReference>
<feature type="binding site" evidence="19">
    <location>
        <begin position="9"/>
        <end position="16"/>
    </location>
    <ligand>
        <name>GTP</name>
        <dbReference type="ChEBI" id="CHEBI:37565"/>
    </ligand>
</feature>
<evidence type="ECO:0000256" key="7">
    <source>
        <dbReference type="ARBA" id="ARBA00007490"/>
    </source>
</evidence>
<evidence type="ECO:0000313" key="21">
    <source>
        <dbReference type="Proteomes" id="UP000807825"/>
    </source>
</evidence>
<comment type="catalytic activity">
    <reaction evidence="3">
        <text>adenosylcob(III)inamide + GTP = adenosylcob(III)inamide phosphate + GDP + H(+)</text>
        <dbReference type="Rhea" id="RHEA:15765"/>
        <dbReference type="ChEBI" id="CHEBI:2480"/>
        <dbReference type="ChEBI" id="CHEBI:15378"/>
        <dbReference type="ChEBI" id="CHEBI:37565"/>
        <dbReference type="ChEBI" id="CHEBI:58189"/>
        <dbReference type="ChEBI" id="CHEBI:58502"/>
        <dbReference type="EC" id="2.7.1.156"/>
    </reaction>
</comment>
<evidence type="ECO:0000256" key="17">
    <source>
        <dbReference type="ARBA" id="ARBA00030571"/>
    </source>
</evidence>
<evidence type="ECO:0000256" key="6">
    <source>
        <dbReference type="ARBA" id="ARBA00005159"/>
    </source>
</evidence>
<accession>A0A9D6V8L6</accession>
<evidence type="ECO:0000256" key="3">
    <source>
        <dbReference type="ARBA" id="ARBA00001522"/>
    </source>
</evidence>
<reference evidence="20" key="1">
    <citation type="submission" date="2020-07" db="EMBL/GenBank/DDBJ databases">
        <title>Huge and variable diversity of episymbiotic CPR bacteria and DPANN archaea in groundwater ecosystems.</title>
        <authorList>
            <person name="He C.Y."/>
            <person name="Keren R."/>
            <person name="Whittaker M."/>
            <person name="Farag I.F."/>
            <person name="Doudna J."/>
            <person name="Cate J.H.D."/>
            <person name="Banfield J.F."/>
        </authorList>
    </citation>
    <scope>NUCLEOTIDE SEQUENCE</scope>
    <source>
        <strain evidence="20">NC_groundwater_1664_Pr3_B-0.1um_52_9</strain>
    </source>
</reference>
<dbReference type="EC" id="2.7.7.62" evidence="9"/>
<comment type="catalytic activity">
    <reaction evidence="2">
        <text>adenosylcob(III)inamide phosphate + GTP + H(+) = adenosylcob(III)inamide-GDP + diphosphate</text>
        <dbReference type="Rhea" id="RHEA:22712"/>
        <dbReference type="ChEBI" id="CHEBI:15378"/>
        <dbReference type="ChEBI" id="CHEBI:33019"/>
        <dbReference type="ChEBI" id="CHEBI:37565"/>
        <dbReference type="ChEBI" id="CHEBI:58502"/>
        <dbReference type="ChEBI" id="CHEBI:60487"/>
        <dbReference type="EC" id="2.7.7.62"/>
    </reaction>
</comment>
<evidence type="ECO:0000256" key="9">
    <source>
        <dbReference type="ARBA" id="ARBA00012523"/>
    </source>
</evidence>
<dbReference type="PANTHER" id="PTHR34848:SF1">
    <property type="entry name" value="BIFUNCTIONAL ADENOSYLCOBALAMIN BIOSYNTHESIS PROTEIN COBU"/>
    <property type="match status" value="1"/>
</dbReference>
<comment type="similarity">
    <text evidence="7">Belongs to the CobU/CobP family.</text>
</comment>
<evidence type="ECO:0000256" key="5">
    <source>
        <dbReference type="ARBA" id="ARBA00004692"/>
    </source>
</evidence>
<dbReference type="CDD" id="cd00544">
    <property type="entry name" value="CobU"/>
    <property type="match status" value="1"/>
</dbReference>
<feature type="binding site" evidence="19">
    <location>
        <position position="63"/>
    </location>
    <ligand>
        <name>GTP</name>
        <dbReference type="ChEBI" id="CHEBI:37565"/>
    </ligand>
</feature>
<keyword evidence="11 20" id="KW-0808">Transferase</keyword>
<proteinExistence type="inferred from homology"/>
<evidence type="ECO:0000313" key="20">
    <source>
        <dbReference type="EMBL" id="MBI5252595.1"/>
    </source>
</evidence>
<keyword evidence="14" id="KW-0067">ATP-binding</keyword>
<keyword evidence="12 19" id="KW-0547">Nucleotide-binding</keyword>
<dbReference type="Pfam" id="PF02283">
    <property type="entry name" value="CobU"/>
    <property type="match status" value="1"/>
</dbReference>
<keyword evidence="20" id="KW-0548">Nucleotidyltransferase</keyword>
<evidence type="ECO:0000256" key="18">
    <source>
        <dbReference type="PIRSR" id="PIRSR006135-1"/>
    </source>
</evidence>
<evidence type="ECO:0000256" key="12">
    <source>
        <dbReference type="ARBA" id="ARBA00022741"/>
    </source>
</evidence>
<name>A0A9D6V8L6_9BACT</name>
<protein>
    <recommendedName>
        <fullName evidence="16">Adenosylcobinamide kinase</fullName>
        <ecNumber evidence="8">2.7.1.156</ecNumber>
        <ecNumber evidence="9">2.7.7.62</ecNumber>
    </recommendedName>
    <alternativeName>
        <fullName evidence="17">Adenosylcobinamide-phosphate guanylyltransferase</fullName>
    </alternativeName>
</protein>
<dbReference type="PIRSF" id="PIRSF006135">
    <property type="entry name" value="CobU"/>
    <property type="match status" value="1"/>
</dbReference>
<dbReference type="InterPro" id="IPR027417">
    <property type="entry name" value="P-loop_NTPase"/>
</dbReference>
<comment type="catalytic activity">
    <reaction evidence="1">
        <text>adenosylcob(III)inamide + ATP = adenosylcob(III)inamide phosphate + ADP + H(+)</text>
        <dbReference type="Rhea" id="RHEA:15769"/>
        <dbReference type="ChEBI" id="CHEBI:2480"/>
        <dbReference type="ChEBI" id="CHEBI:15378"/>
        <dbReference type="ChEBI" id="CHEBI:30616"/>
        <dbReference type="ChEBI" id="CHEBI:58502"/>
        <dbReference type="ChEBI" id="CHEBI:456216"/>
        <dbReference type="EC" id="2.7.1.156"/>
    </reaction>
</comment>
<evidence type="ECO:0000256" key="15">
    <source>
        <dbReference type="ARBA" id="ARBA00023134"/>
    </source>
</evidence>
<evidence type="ECO:0000256" key="2">
    <source>
        <dbReference type="ARBA" id="ARBA00000711"/>
    </source>
</evidence>
<organism evidence="20 21">
    <name type="scientific">Desulfomonile tiedjei</name>
    <dbReference type="NCBI Taxonomy" id="2358"/>
    <lineage>
        <taxon>Bacteria</taxon>
        <taxon>Pseudomonadati</taxon>
        <taxon>Thermodesulfobacteriota</taxon>
        <taxon>Desulfomonilia</taxon>
        <taxon>Desulfomonilales</taxon>
        <taxon>Desulfomonilaceae</taxon>
        <taxon>Desulfomonile</taxon>
    </lineage>
</organism>
<comment type="pathway">
    <text evidence="5">Cofactor biosynthesis; adenosylcobalamin biosynthesis; adenosylcobalamin from cob(II)yrinate a,c-diamide: step 6/7.</text>
</comment>
<dbReference type="EC" id="2.7.1.156" evidence="8"/>
<keyword evidence="10" id="KW-0169">Cobalamin biosynthesis</keyword>
<dbReference type="GO" id="GO:0008820">
    <property type="term" value="F:cobinamide phosphate guanylyltransferase activity"/>
    <property type="evidence" value="ECO:0007669"/>
    <property type="project" value="UniProtKB-EC"/>
</dbReference>
<dbReference type="Gene3D" id="3.40.50.300">
    <property type="entry name" value="P-loop containing nucleotide triphosphate hydrolases"/>
    <property type="match status" value="1"/>
</dbReference>
<evidence type="ECO:0000256" key="1">
    <source>
        <dbReference type="ARBA" id="ARBA00000312"/>
    </source>
</evidence>
<evidence type="ECO:0000256" key="11">
    <source>
        <dbReference type="ARBA" id="ARBA00022679"/>
    </source>
</evidence>
<feature type="binding site" evidence="19">
    <location>
        <begin position="51"/>
        <end position="54"/>
    </location>
    <ligand>
        <name>GTP</name>
        <dbReference type="ChEBI" id="CHEBI:37565"/>
    </ligand>
</feature>
<evidence type="ECO:0000256" key="4">
    <source>
        <dbReference type="ARBA" id="ARBA00003889"/>
    </source>
</evidence>
<evidence type="ECO:0000256" key="8">
    <source>
        <dbReference type="ARBA" id="ARBA00012016"/>
    </source>
</evidence>
<sequence>MARIVLVTGGSRSGKSDYALETAQASPGKRAFVATCPVTDEEMARRIQKHRDQRSGLQWDTIEEKVKIAEILRNSSGFDVFLVDCLTLWVNNIMYEASQEGRDMTEEGIVTECEDLLRACSGFNGTVIFVTNEVGSGIVPENAAARLYRDLVGRCNQIMAKEADVVTLVVSGLPMNIKERNEI</sequence>
<dbReference type="SUPFAM" id="SSF52540">
    <property type="entry name" value="P-loop containing nucleoside triphosphate hydrolases"/>
    <property type="match status" value="1"/>
</dbReference>
<comment type="caution">
    <text evidence="20">The sequence shown here is derived from an EMBL/GenBank/DDBJ whole genome shotgun (WGS) entry which is preliminary data.</text>
</comment>
<evidence type="ECO:0000256" key="16">
    <source>
        <dbReference type="ARBA" id="ARBA00029570"/>
    </source>
</evidence>
<comment type="pathway">
    <text evidence="6">Cofactor biosynthesis; adenosylcobalamin biosynthesis; adenosylcobalamin from cob(II)yrinate a,c-diamide: step 5/7.</text>
</comment>
<dbReference type="GO" id="GO:0005525">
    <property type="term" value="F:GTP binding"/>
    <property type="evidence" value="ECO:0007669"/>
    <property type="project" value="UniProtKB-KW"/>
</dbReference>
<dbReference type="Proteomes" id="UP000807825">
    <property type="component" value="Unassembled WGS sequence"/>
</dbReference>